<keyword evidence="3" id="KW-1185">Reference proteome</keyword>
<feature type="compositionally biased region" description="Low complexity" evidence="1">
    <location>
        <begin position="84"/>
        <end position="100"/>
    </location>
</feature>
<evidence type="ECO:0000313" key="3">
    <source>
        <dbReference type="Proteomes" id="UP000606786"/>
    </source>
</evidence>
<dbReference type="OrthoDB" id="10053234at2759"/>
<accession>A0A811UYF3</accession>
<evidence type="ECO:0000256" key="1">
    <source>
        <dbReference type="SAM" id="MobiDB-lite"/>
    </source>
</evidence>
<reference evidence="2" key="1">
    <citation type="submission" date="2020-11" db="EMBL/GenBank/DDBJ databases">
        <authorList>
            <person name="Whitehead M."/>
        </authorList>
    </citation>
    <scope>NUCLEOTIDE SEQUENCE</scope>
    <source>
        <strain evidence="2">EGII</strain>
    </source>
</reference>
<name>A0A811UYF3_CERCA</name>
<proteinExistence type="predicted"/>
<dbReference type="Proteomes" id="UP000606786">
    <property type="component" value="Unassembled WGS sequence"/>
</dbReference>
<evidence type="ECO:0000313" key="2">
    <source>
        <dbReference type="EMBL" id="CAD7002103.1"/>
    </source>
</evidence>
<dbReference type="AlphaFoldDB" id="A0A811UYF3"/>
<organism evidence="2 3">
    <name type="scientific">Ceratitis capitata</name>
    <name type="common">Mediterranean fruit fly</name>
    <name type="synonym">Tephritis capitata</name>
    <dbReference type="NCBI Taxonomy" id="7213"/>
    <lineage>
        <taxon>Eukaryota</taxon>
        <taxon>Metazoa</taxon>
        <taxon>Ecdysozoa</taxon>
        <taxon>Arthropoda</taxon>
        <taxon>Hexapoda</taxon>
        <taxon>Insecta</taxon>
        <taxon>Pterygota</taxon>
        <taxon>Neoptera</taxon>
        <taxon>Endopterygota</taxon>
        <taxon>Diptera</taxon>
        <taxon>Brachycera</taxon>
        <taxon>Muscomorpha</taxon>
        <taxon>Tephritoidea</taxon>
        <taxon>Tephritidae</taxon>
        <taxon>Ceratitis</taxon>
        <taxon>Ceratitis</taxon>
    </lineage>
</organism>
<feature type="compositionally biased region" description="Polar residues" evidence="1">
    <location>
        <begin position="101"/>
        <end position="111"/>
    </location>
</feature>
<comment type="caution">
    <text evidence="2">The sequence shown here is derived from an EMBL/GenBank/DDBJ whole genome shotgun (WGS) entry which is preliminary data.</text>
</comment>
<sequence length="235" mass="26148">MKLQGLQKQQSKSNSTNKQMLISQQFYEQQKERQYVKCTSNAGDVMNFAQAEQSSSYMQLASAHELHQQRHHQSLQNVLLTNKQQPPSASSASLSPQQTQRNYNNISCDDNNLTQGKNTSAINIATAAILLDSEGSVEANAGCDMAANHVANNSLTTLGAAQQHAGSMMSITSEQQLCQLYNAQQHSDYIISDYMEKISTHINLLETELKFAWRALDLLSGEYSKIWSVWISLKG</sequence>
<dbReference type="EMBL" id="CAJHJT010000023">
    <property type="protein sequence ID" value="CAD7002103.1"/>
    <property type="molecule type" value="Genomic_DNA"/>
</dbReference>
<protein>
    <submittedName>
        <fullName evidence="2">(Mediterranean fruit fly) hypothetical protein</fullName>
    </submittedName>
</protein>
<feature type="region of interest" description="Disordered" evidence="1">
    <location>
        <begin position="82"/>
        <end position="111"/>
    </location>
</feature>
<gene>
    <name evidence="2" type="ORF">CCAP1982_LOCUS10591</name>
</gene>